<dbReference type="PROSITE" id="PS51804">
    <property type="entry name" value="ZF_C2HC_LYAR"/>
    <property type="match status" value="1"/>
</dbReference>
<proteinExistence type="predicted"/>
<feature type="compositionally biased region" description="Basic residues" evidence="8">
    <location>
        <begin position="193"/>
        <end position="203"/>
    </location>
</feature>
<evidence type="ECO:0000313" key="12">
    <source>
        <dbReference type="Proteomes" id="UP000502823"/>
    </source>
</evidence>
<evidence type="ECO:0000256" key="2">
    <source>
        <dbReference type="ARBA" id="ARBA00022723"/>
    </source>
</evidence>
<keyword evidence="5" id="KW-0862">Zinc</keyword>
<dbReference type="InterPro" id="IPR039999">
    <property type="entry name" value="LYAR"/>
</dbReference>
<gene>
    <name evidence="11" type="ORF">Cfor_04827</name>
</gene>
<dbReference type="Pfam" id="PF25879">
    <property type="entry name" value="WHD_LYAR"/>
    <property type="match status" value="1"/>
</dbReference>
<keyword evidence="2" id="KW-0479">Metal-binding</keyword>
<keyword evidence="3" id="KW-0677">Repeat</keyword>
<evidence type="ECO:0000256" key="6">
    <source>
        <dbReference type="ARBA" id="ARBA00023242"/>
    </source>
</evidence>
<dbReference type="Gene3D" id="3.30.1490.490">
    <property type="match status" value="1"/>
</dbReference>
<dbReference type="EMBL" id="BLKM01000758">
    <property type="protein sequence ID" value="GFG38173.1"/>
    <property type="molecule type" value="Genomic_DNA"/>
</dbReference>
<comment type="subcellular location">
    <subcellularLocation>
        <location evidence="1">Nucleus</location>
    </subcellularLocation>
</comment>
<evidence type="ECO:0000313" key="11">
    <source>
        <dbReference type="EMBL" id="GFG38173.1"/>
    </source>
</evidence>
<organism evidence="11 12">
    <name type="scientific">Coptotermes formosanus</name>
    <name type="common">Formosan subterranean termite</name>
    <dbReference type="NCBI Taxonomy" id="36987"/>
    <lineage>
        <taxon>Eukaryota</taxon>
        <taxon>Metazoa</taxon>
        <taxon>Ecdysozoa</taxon>
        <taxon>Arthropoda</taxon>
        <taxon>Hexapoda</taxon>
        <taxon>Insecta</taxon>
        <taxon>Pterygota</taxon>
        <taxon>Neoptera</taxon>
        <taxon>Polyneoptera</taxon>
        <taxon>Dictyoptera</taxon>
        <taxon>Blattodea</taxon>
        <taxon>Blattoidea</taxon>
        <taxon>Termitoidae</taxon>
        <taxon>Rhinotermitidae</taxon>
        <taxon>Coptotermes</taxon>
    </lineage>
</organism>
<reference evidence="12" key="1">
    <citation type="submission" date="2020-01" db="EMBL/GenBank/DDBJ databases">
        <title>Draft genome sequence of the Termite Coptotermes fromosanus.</title>
        <authorList>
            <person name="Itakura S."/>
            <person name="Yosikawa Y."/>
            <person name="Umezawa K."/>
        </authorList>
    </citation>
    <scope>NUCLEOTIDE SEQUENCE [LARGE SCALE GENOMIC DNA]</scope>
</reference>
<dbReference type="SUPFAM" id="SSF57667">
    <property type="entry name" value="beta-beta-alpha zinc fingers"/>
    <property type="match status" value="2"/>
</dbReference>
<keyword evidence="6" id="KW-0539">Nucleus</keyword>
<dbReference type="GO" id="GO:0003677">
    <property type="term" value="F:DNA binding"/>
    <property type="evidence" value="ECO:0007669"/>
    <property type="project" value="InterPro"/>
</dbReference>
<name>A0A6L2PZW6_COPFO</name>
<protein>
    <submittedName>
        <fullName evidence="11">Uncharacterized protein</fullName>
    </submittedName>
</protein>
<evidence type="ECO:0000256" key="4">
    <source>
        <dbReference type="ARBA" id="ARBA00022771"/>
    </source>
</evidence>
<comment type="caution">
    <text evidence="11">The sequence shown here is derived from an EMBL/GenBank/DDBJ whole genome shotgun (WGS) entry which is preliminary data.</text>
</comment>
<keyword evidence="12" id="KW-1185">Reference proteome</keyword>
<sequence>MVFFTCAHCGESLKKSKVEKHYQTLCSRKPVAVTCVDCCKDFSAETYPAHTKCVSEEEKYSAKGFVPRPSAHKGEYKQKKWQDNIQSLHKNQSSLSHDEQTILNAIVKRENVPRKKSKFQNFLRSFMKSQYNVQAADSVFDKVEALSKEEELKNKQDNQQEAENTGAIDDKNDIEEHDDSPSQETQADEKLSKKERKERRKRAKYEAELKEIEDNQVTQADVNGAQTGMSENTEIKEGGRLKKKHKKEETVSKNGISEDTELAKGKKSKKKQIDTGVTDIGDAEVSESGVSKKKRKKGQDAAEDMCRQEEPTKKKLKRNDTEEMAEEEAPHTAADRAKFNWQQIIVKVLESKEDKEMPLKRLQKKVLAEFEATGGGSATDVKTIAKFNKKVHKTPGVVVRKEVAKLMQIK</sequence>
<evidence type="ECO:0000256" key="3">
    <source>
        <dbReference type="ARBA" id="ARBA00022737"/>
    </source>
</evidence>
<dbReference type="PANTHER" id="PTHR13100">
    <property type="entry name" value="CELL GROWTH-REGULATING NUCLEOLAR PROTEIN LYAR"/>
    <property type="match status" value="1"/>
</dbReference>
<dbReference type="PANTHER" id="PTHR13100:SF10">
    <property type="entry name" value="CELL GROWTH-REGULATING NUCLEOLAR PROTEIN"/>
    <property type="match status" value="1"/>
</dbReference>
<dbReference type="OrthoDB" id="21474at2759"/>
<dbReference type="AlphaFoldDB" id="A0A6L2PZW6"/>
<keyword evidence="4 7" id="KW-0863">Zinc-finger</keyword>
<dbReference type="Pfam" id="PF08790">
    <property type="entry name" value="zf-LYAR"/>
    <property type="match status" value="1"/>
</dbReference>
<evidence type="ECO:0000256" key="7">
    <source>
        <dbReference type="PROSITE-ProRule" id="PRU01145"/>
    </source>
</evidence>
<feature type="compositionally biased region" description="Basic and acidic residues" evidence="8">
    <location>
        <begin position="298"/>
        <end position="321"/>
    </location>
</feature>
<dbReference type="GO" id="GO:0000122">
    <property type="term" value="P:negative regulation of transcription by RNA polymerase II"/>
    <property type="evidence" value="ECO:0007669"/>
    <property type="project" value="TreeGrafter"/>
</dbReference>
<dbReference type="GO" id="GO:0006364">
    <property type="term" value="P:rRNA processing"/>
    <property type="evidence" value="ECO:0007669"/>
    <property type="project" value="TreeGrafter"/>
</dbReference>
<dbReference type="InParanoid" id="A0A6L2PZW6"/>
<dbReference type="InterPro" id="IPR058719">
    <property type="entry name" value="WHD_LYAR"/>
</dbReference>
<dbReference type="InterPro" id="IPR014898">
    <property type="entry name" value="Znf_C2H2_LYAR"/>
</dbReference>
<dbReference type="InterPro" id="IPR036236">
    <property type="entry name" value="Znf_C2H2_sf"/>
</dbReference>
<evidence type="ECO:0000256" key="8">
    <source>
        <dbReference type="SAM" id="MobiDB-lite"/>
    </source>
</evidence>
<dbReference type="GO" id="GO:0008270">
    <property type="term" value="F:zinc ion binding"/>
    <property type="evidence" value="ECO:0007669"/>
    <property type="project" value="UniProtKB-KW"/>
</dbReference>
<evidence type="ECO:0000259" key="9">
    <source>
        <dbReference type="Pfam" id="PF08790"/>
    </source>
</evidence>
<feature type="compositionally biased region" description="Basic and acidic residues" evidence="8">
    <location>
        <begin position="204"/>
        <end position="213"/>
    </location>
</feature>
<evidence type="ECO:0000259" key="10">
    <source>
        <dbReference type="Pfam" id="PF25879"/>
    </source>
</evidence>
<feature type="region of interest" description="Disordered" evidence="8">
    <location>
        <begin position="150"/>
        <end position="335"/>
    </location>
</feature>
<feature type="domain" description="Cell growth-regulating nucleolar protein-like winged helix" evidence="10">
    <location>
        <begin position="337"/>
        <end position="407"/>
    </location>
</feature>
<evidence type="ECO:0000256" key="5">
    <source>
        <dbReference type="ARBA" id="ARBA00022833"/>
    </source>
</evidence>
<dbReference type="FunFam" id="3.30.1490.490:FF:000001">
    <property type="entry name" value="cell growth-regulating nucleolar protein-like"/>
    <property type="match status" value="1"/>
</dbReference>
<evidence type="ECO:0000256" key="1">
    <source>
        <dbReference type="ARBA" id="ARBA00004123"/>
    </source>
</evidence>
<feature type="domain" description="Zinc finger C2H2 LYAR-type" evidence="9">
    <location>
        <begin position="33"/>
        <end position="60"/>
    </location>
</feature>
<dbReference type="Proteomes" id="UP000502823">
    <property type="component" value="Unassembled WGS sequence"/>
</dbReference>
<feature type="compositionally biased region" description="Polar residues" evidence="8">
    <location>
        <begin position="215"/>
        <end position="232"/>
    </location>
</feature>
<accession>A0A6L2PZW6</accession>
<dbReference type="GO" id="GO:0005730">
    <property type="term" value="C:nucleolus"/>
    <property type="evidence" value="ECO:0007669"/>
    <property type="project" value="TreeGrafter"/>
</dbReference>